<protein>
    <submittedName>
        <fullName evidence="2">Uncharacterized protein</fullName>
    </submittedName>
</protein>
<keyword evidence="3" id="KW-1185">Reference proteome</keyword>
<dbReference type="Proteomes" id="UP001374584">
    <property type="component" value="Unassembled WGS sequence"/>
</dbReference>
<evidence type="ECO:0000313" key="3">
    <source>
        <dbReference type="Proteomes" id="UP001374584"/>
    </source>
</evidence>
<name>A0AAN9RJ97_PHACN</name>
<feature type="chain" id="PRO_5042811893" evidence="1">
    <location>
        <begin position="27"/>
        <end position="82"/>
    </location>
</feature>
<accession>A0AAN9RJ97</accession>
<organism evidence="2 3">
    <name type="scientific">Phaseolus coccineus</name>
    <name type="common">Scarlet runner bean</name>
    <name type="synonym">Phaseolus multiflorus</name>
    <dbReference type="NCBI Taxonomy" id="3886"/>
    <lineage>
        <taxon>Eukaryota</taxon>
        <taxon>Viridiplantae</taxon>
        <taxon>Streptophyta</taxon>
        <taxon>Embryophyta</taxon>
        <taxon>Tracheophyta</taxon>
        <taxon>Spermatophyta</taxon>
        <taxon>Magnoliopsida</taxon>
        <taxon>eudicotyledons</taxon>
        <taxon>Gunneridae</taxon>
        <taxon>Pentapetalae</taxon>
        <taxon>rosids</taxon>
        <taxon>fabids</taxon>
        <taxon>Fabales</taxon>
        <taxon>Fabaceae</taxon>
        <taxon>Papilionoideae</taxon>
        <taxon>50 kb inversion clade</taxon>
        <taxon>NPAAA clade</taxon>
        <taxon>indigoferoid/millettioid clade</taxon>
        <taxon>Phaseoleae</taxon>
        <taxon>Phaseolus</taxon>
    </lineage>
</organism>
<dbReference type="AlphaFoldDB" id="A0AAN9RJ97"/>
<comment type="caution">
    <text evidence="2">The sequence shown here is derived from an EMBL/GenBank/DDBJ whole genome shotgun (WGS) entry which is preliminary data.</text>
</comment>
<dbReference type="EMBL" id="JAYMYR010000002">
    <property type="protein sequence ID" value="KAK7378440.1"/>
    <property type="molecule type" value="Genomic_DNA"/>
</dbReference>
<reference evidence="2 3" key="1">
    <citation type="submission" date="2024-01" db="EMBL/GenBank/DDBJ databases">
        <title>The genomes of 5 underutilized Papilionoideae crops provide insights into root nodulation and disease resistanc.</title>
        <authorList>
            <person name="Jiang F."/>
        </authorList>
    </citation>
    <scope>NUCLEOTIDE SEQUENCE [LARGE SCALE GENOMIC DNA]</scope>
    <source>
        <strain evidence="2">JINMINGXINNONG_FW02</strain>
        <tissue evidence="2">Leaves</tissue>
    </source>
</reference>
<sequence length="82" mass="9037">MAGFSDRRLLFTVLQLVLIMITIFVASPDSGVACSRPLLLHRQLWTEHRLVLQSLPNGPAPPSCGSPIHVLCILDPEPKSKH</sequence>
<feature type="signal peptide" evidence="1">
    <location>
        <begin position="1"/>
        <end position="26"/>
    </location>
</feature>
<evidence type="ECO:0000313" key="2">
    <source>
        <dbReference type="EMBL" id="KAK7378440.1"/>
    </source>
</evidence>
<gene>
    <name evidence="2" type="ORF">VNO80_03882</name>
</gene>
<keyword evidence="1" id="KW-0732">Signal</keyword>
<evidence type="ECO:0000256" key="1">
    <source>
        <dbReference type="SAM" id="SignalP"/>
    </source>
</evidence>
<proteinExistence type="predicted"/>